<dbReference type="AlphaFoldDB" id="A0A239FY43"/>
<accession>A0A239FY43</accession>
<name>A0A239FY43_9BURK</name>
<dbReference type="Proteomes" id="UP000198284">
    <property type="component" value="Unassembled WGS sequence"/>
</dbReference>
<reference evidence="1 2" key="1">
    <citation type="submission" date="2017-06" db="EMBL/GenBank/DDBJ databases">
        <authorList>
            <person name="Kim H.J."/>
            <person name="Triplett B.A."/>
        </authorList>
    </citation>
    <scope>NUCLEOTIDE SEQUENCE [LARGE SCALE GENOMIC DNA]</scope>
    <source>
        <strain evidence="1 2">U15</strain>
    </source>
</reference>
<dbReference type="OrthoDB" id="3611744at2"/>
<gene>
    <name evidence="1" type="ORF">SAMN06265795_104151</name>
</gene>
<evidence type="ECO:0000313" key="1">
    <source>
        <dbReference type="EMBL" id="SNS61809.1"/>
    </source>
</evidence>
<sequence length="233" mass="26540">MKLAIMQPYLFPYIGYFQMVAAADKFVFYDDVNFIKNGWINRNRCLHQGKAHYFTVPLSNAGSFREIHEVEIQPDTVWRRKMLALIRHAYAKAPCFDPVFQLFEQTICADQAGIGEMAKQSVSSVMHYLGFDAQIVWSSSRYGNRNLKGEARVIDICRHEGATDYVNLPGGRSLYQPQAFADNGIRLEFIAPNLKAYDQRAASFVPGLSIIDVLMFNPPEEVRRMVTKGEGEE</sequence>
<dbReference type="InterPro" id="IPR014985">
    <property type="entry name" value="WbqC"/>
</dbReference>
<evidence type="ECO:0000313" key="2">
    <source>
        <dbReference type="Proteomes" id="UP000198284"/>
    </source>
</evidence>
<dbReference type="EMBL" id="FZOT01000004">
    <property type="protein sequence ID" value="SNS61809.1"/>
    <property type="molecule type" value="Genomic_DNA"/>
</dbReference>
<organism evidence="1 2">
    <name type="scientific">Noviherbaspirillum humi</name>
    <dbReference type="NCBI Taxonomy" id="1688639"/>
    <lineage>
        <taxon>Bacteria</taxon>
        <taxon>Pseudomonadati</taxon>
        <taxon>Pseudomonadota</taxon>
        <taxon>Betaproteobacteria</taxon>
        <taxon>Burkholderiales</taxon>
        <taxon>Oxalobacteraceae</taxon>
        <taxon>Noviherbaspirillum</taxon>
    </lineage>
</organism>
<keyword evidence="2" id="KW-1185">Reference proteome</keyword>
<dbReference type="Pfam" id="PF08889">
    <property type="entry name" value="WbqC"/>
    <property type="match status" value="1"/>
</dbReference>
<proteinExistence type="predicted"/>
<protein>
    <submittedName>
        <fullName evidence="1">WbqC-like protein family protein</fullName>
    </submittedName>
</protein>